<reference evidence="2 3" key="1">
    <citation type="submission" date="2019-03" db="EMBL/GenBank/DDBJ databases">
        <title>The genome sequence of a newly discovered highly antifungal drug resistant Aspergillus species, Aspergillus tanneri NIH 1004.</title>
        <authorList>
            <person name="Mounaud S."/>
            <person name="Singh I."/>
            <person name="Joardar V."/>
            <person name="Pakala S."/>
            <person name="Pakala S."/>
            <person name="Venepally P."/>
            <person name="Hoover J."/>
            <person name="Nierman W."/>
            <person name="Chung J."/>
            <person name="Losada L."/>
        </authorList>
    </citation>
    <scope>NUCLEOTIDE SEQUENCE [LARGE SCALE GENOMIC DNA]</scope>
    <source>
        <strain evidence="2 3">NIH1004</strain>
    </source>
</reference>
<dbReference type="AlphaFoldDB" id="A0A4S3J1V8"/>
<keyword evidence="3" id="KW-1185">Reference proteome</keyword>
<feature type="transmembrane region" description="Helical" evidence="1">
    <location>
        <begin position="12"/>
        <end position="32"/>
    </location>
</feature>
<comment type="caution">
    <text evidence="2">The sequence shown here is derived from an EMBL/GenBank/DDBJ whole genome shotgun (WGS) entry which is preliminary data.</text>
</comment>
<evidence type="ECO:0000256" key="1">
    <source>
        <dbReference type="SAM" id="Phobius"/>
    </source>
</evidence>
<protein>
    <submittedName>
        <fullName evidence="2">Uncharacterized protein</fullName>
    </submittedName>
</protein>
<proteinExistence type="predicted"/>
<organism evidence="2 3">
    <name type="scientific">Aspergillus tanneri</name>
    <dbReference type="NCBI Taxonomy" id="1220188"/>
    <lineage>
        <taxon>Eukaryota</taxon>
        <taxon>Fungi</taxon>
        <taxon>Dikarya</taxon>
        <taxon>Ascomycota</taxon>
        <taxon>Pezizomycotina</taxon>
        <taxon>Eurotiomycetes</taxon>
        <taxon>Eurotiomycetidae</taxon>
        <taxon>Eurotiales</taxon>
        <taxon>Aspergillaceae</taxon>
        <taxon>Aspergillus</taxon>
        <taxon>Aspergillus subgen. Circumdati</taxon>
    </lineage>
</organism>
<keyword evidence="1" id="KW-1133">Transmembrane helix</keyword>
<sequence>MPPLASSEHAENITALKCITANGWIITLLFIFKGKKFMEAWYDKAIPNYYTAVTDKGYINEEITLK</sequence>
<accession>A0A4S3J1V8</accession>
<gene>
    <name evidence="2" type="ORF">EYZ11_011826</name>
</gene>
<keyword evidence="1" id="KW-0812">Transmembrane</keyword>
<name>A0A4S3J1V8_9EURO</name>
<dbReference type="Proteomes" id="UP000308092">
    <property type="component" value="Unassembled WGS sequence"/>
</dbReference>
<dbReference type="EMBL" id="SOSA01000780">
    <property type="protein sequence ID" value="THC88726.1"/>
    <property type="molecule type" value="Genomic_DNA"/>
</dbReference>
<keyword evidence="1" id="KW-0472">Membrane</keyword>
<dbReference type="VEuPathDB" id="FungiDB:EYZ11_011826"/>
<evidence type="ECO:0000313" key="2">
    <source>
        <dbReference type="EMBL" id="THC88726.1"/>
    </source>
</evidence>
<evidence type="ECO:0000313" key="3">
    <source>
        <dbReference type="Proteomes" id="UP000308092"/>
    </source>
</evidence>